<dbReference type="KEGG" id="pdio:PDMSB3_0104.2"/>
<dbReference type="AlphaFoldDB" id="A0A5Q4ZQM8"/>
<accession>A0A5Q4ZQM8</accession>
<protein>
    <submittedName>
        <fullName evidence="2">Uncharacterized protein</fullName>
    </submittedName>
</protein>
<gene>
    <name evidence="2" type="ORF">PDMSB3_0104</name>
</gene>
<dbReference type="RefSeq" id="WP_165189896.1">
    <property type="nucleotide sequence ID" value="NZ_LR699555.1"/>
</dbReference>
<proteinExistence type="predicted"/>
<keyword evidence="3" id="KW-1185">Reference proteome</keyword>
<keyword evidence="2" id="KW-0614">Plasmid</keyword>
<geneLocation type="plasmid" evidence="2 3">
    <name>pI</name>
</geneLocation>
<keyword evidence="1" id="KW-0732">Signal</keyword>
<feature type="chain" id="PRO_5025062395" evidence="1">
    <location>
        <begin position="27"/>
        <end position="135"/>
    </location>
</feature>
<dbReference type="Proteomes" id="UP000325811">
    <property type="component" value="Plasmid pI"/>
</dbReference>
<evidence type="ECO:0000313" key="2">
    <source>
        <dbReference type="EMBL" id="VVD30940.1"/>
    </source>
</evidence>
<sequence length="135" mass="14297">MKKFVTAGSLPYSVALMLCLAAYVMGNQTATKSVAIVEKGAVVLEATLDRPGATLEQMNAQVKEPIRAVLRRYAQHGYVVIDTSRNDEGDMTVTALPAEAIDITNELRAAVHLPIQQPAPRTAAVPPAAASATQP</sequence>
<organism evidence="2 3">
    <name type="scientific">Paraburkholderia dioscoreae</name>
    <dbReference type="NCBI Taxonomy" id="2604047"/>
    <lineage>
        <taxon>Bacteria</taxon>
        <taxon>Pseudomonadati</taxon>
        <taxon>Pseudomonadota</taxon>
        <taxon>Betaproteobacteria</taxon>
        <taxon>Burkholderiales</taxon>
        <taxon>Burkholderiaceae</taxon>
        <taxon>Paraburkholderia</taxon>
    </lineage>
</organism>
<feature type="signal peptide" evidence="1">
    <location>
        <begin position="1"/>
        <end position="26"/>
    </location>
</feature>
<evidence type="ECO:0000313" key="3">
    <source>
        <dbReference type="Proteomes" id="UP000325811"/>
    </source>
</evidence>
<dbReference type="EMBL" id="LR699555">
    <property type="protein sequence ID" value="VVD30940.1"/>
    <property type="molecule type" value="Genomic_DNA"/>
</dbReference>
<evidence type="ECO:0000256" key="1">
    <source>
        <dbReference type="SAM" id="SignalP"/>
    </source>
</evidence>
<name>A0A5Q4ZQM8_9BURK</name>
<reference evidence="2 3" key="1">
    <citation type="submission" date="2019-08" db="EMBL/GenBank/DDBJ databases">
        <authorList>
            <person name="Herpell B J."/>
        </authorList>
    </citation>
    <scope>NUCLEOTIDE SEQUENCE [LARGE SCALE GENOMIC DNA]</scope>
    <source>
        <strain evidence="3">Msb3</strain>
        <plasmid evidence="2 3">pI</plasmid>
    </source>
</reference>